<dbReference type="InterPro" id="IPR011033">
    <property type="entry name" value="PRC_barrel-like_sf"/>
</dbReference>
<sequence length="140" mass="14819">MPDSEAVVAPGAAPDIARDETPDLIAAGKVAGTLVFNRAGERLGTVEDLMLDKRGGRVAYAVMRFGGFLGFGEKVYPLPWSVLTYDTALGGYVVDLDPDRLQGAPAYAAGEAPDWTNRDLGRAVDDYWGARSIWGAPGSS</sequence>
<dbReference type="SUPFAM" id="SSF50346">
    <property type="entry name" value="PRC-barrel domain"/>
    <property type="match status" value="1"/>
</dbReference>
<dbReference type="Gene3D" id="2.30.30.240">
    <property type="entry name" value="PRC-barrel domain"/>
    <property type="match status" value="1"/>
</dbReference>
<accession>A0A4R4DFK3</accession>
<name>A0A4R4DFK3_9PROT</name>
<organism evidence="2 3">
    <name type="scientific">Roseicella aquatilis</name>
    <dbReference type="NCBI Taxonomy" id="2527868"/>
    <lineage>
        <taxon>Bacteria</taxon>
        <taxon>Pseudomonadati</taxon>
        <taxon>Pseudomonadota</taxon>
        <taxon>Alphaproteobacteria</taxon>
        <taxon>Acetobacterales</taxon>
        <taxon>Roseomonadaceae</taxon>
        <taxon>Roseicella</taxon>
    </lineage>
</organism>
<dbReference type="EMBL" id="SKBM01000014">
    <property type="protein sequence ID" value="TCZ59712.1"/>
    <property type="molecule type" value="Genomic_DNA"/>
</dbReference>
<protein>
    <submittedName>
        <fullName evidence="2">PRC-barrel domain containing protein</fullName>
    </submittedName>
</protein>
<dbReference type="AlphaFoldDB" id="A0A4R4DFK3"/>
<gene>
    <name evidence="2" type="ORF">EXY23_15450</name>
</gene>
<proteinExistence type="predicted"/>
<dbReference type="OrthoDB" id="8021018at2"/>
<dbReference type="Pfam" id="PF05239">
    <property type="entry name" value="PRC"/>
    <property type="match status" value="1"/>
</dbReference>
<evidence type="ECO:0000313" key="3">
    <source>
        <dbReference type="Proteomes" id="UP000295023"/>
    </source>
</evidence>
<dbReference type="PANTHER" id="PTHR36505:SF1">
    <property type="entry name" value="BLR1072 PROTEIN"/>
    <property type="match status" value="1"/>
</dbReference>
<reference evidence="2 3" key="1">
    <citation type="submission" date="2019-03" db="EMBL/GenBank/DDBJ databases">
        <title>Paracraurococcus aquatilis NE82 genome sequence.</title>
        <authorList>
            <person name="Zhao Y."/>
            <person name="Du Z."/>
        </authorList>
    </citation>
    <scope>NUCLEOTIDE SEQUENCE [LARGE SCALE GENOMIC DNA]</scope>
    <source>
        <strain evidence="2 3">NE82</strain>
    </source>
</reference>
<dbReference type="Proteomes" id="UP000295023">
    <property type="component" value="Unassembled WGS sequence"/>
</dbReference>
<evidence type="ECO:0000259" key="1">
    <source>
        <dbReference type="Pfam" id="PF05239"/>
    </source>
</evidence>
<dbReference type="RefSeq" id="WP_132291051.1">
    <property type="nucleotide sequence ID" value="NZ_SKBM01000014.1"/>
</dbReference>
<dbReference type="InterPro" id="IPR027275">
    <property type="entry name" value="PRC-brl_dom"/>
</dbReference>
<keyword evidence="3" id="KW-1185">Reference proteome</keyword>
<comment type="caution">
    <text evidence="2">The sequence shown here is derived from an EMBL/GenBank/DDBJ whole genome shotgun (WGS) entry which is preliminary data.</text>
</comment>
<evidence type="ECO:0000313" key="2">
    <source>
        <dbReference type="EMBL" id="TCZ59712.1"/>
    </source>
</evidence>
<feature type="domain" description="PRC-barrel" evidence="1">
    <location>
        <begin position="24"/>
        <end position="100"/>
    </location>
</feature>
<dbReference type="PANTHER" id="PTHR36505">
    <property type="entry name" value="BLR1072 PROTEIN"/>
    <property type="match status" value="1"/>
</dbReference>